<accession>A0AAV4MH27</accession>
<dbReference type="Pfam" id="PF03564">
    <property type="entry name" value="DUF1759"/>
    <property type="match status" value="1"/>
</dbReference>
<dbReference type="Proteomes" id="UP001054945">
    <property type="component" value="Unassembled WGS sequence"/>
</dbReference>
<dbReference type="PANTHER" id="PTHR22954:SF3">
    <property type="entry name" value="PROTEIN CBG08539"/>
    <property type="match status" value="1"/>
</dbReference>
<sequence>MENSLEYSEQIIKYKSRVNRYLSESVQVDKNEINKVPVVTSEIKKECNTKLPELIWRSLMGISRDFNFWPQFTSVIHDNHNLNDIEKFNYLKTLLTDSALIAISGLPFTADNYKKAIDILTDRFGKTDILISTHMNVLLSLEPVRNSSDVSTLRKLYDKITIQIRCLESLKVDINSYGNLLLPILYKCIPNDLVLRFNRQNSESEATVTSLLSCIKERNRSARKDSLF</sequence>
<evidence type="ECO:0000313" key="2">
    <source>
        <dbReference type="Proteomes" id="UP001054945"/>
    </source>
</evidence>
<protein>
    <submittedName>
        <fullName evidence="1">Uncharacterized protein</fullName>
    </submittedName>
</protein>
<dbReference type="AlphaFoldDB" id="A0AAV4MH27"/>
<dbReference type="EMBL" id="BPLR01019745">
    <property type="protein sequence ID" value="GIX71316.1"/>
    <property type="molecule type" value="Genomic_DNA"/>
</dbReference>
<reference evidence="1 2" key="1">
    <citation type="submission" date="2021-06" db="EMBL/GenBank/DDBJ databases">
        <title>Caerostris extrusa draft genome.</title>
        <authorList>
            <person name="Kono N."/>
            <person name="Arakawa K."/>
        </authorList>
    </citation>
    <scope>NUCLEOTIDE SEQUENCE [LARGE SCALE GENOMIC DNA]</scope>
</reference>
<gene>
    <name evidence="1" type="primary">AVEN_262859_1</name>
    <name evidence="1" type="ORF">CEXT_317981</name>
</gene>
<dbReference type="InterPro" id="IPR005312">
    <property type="entry name" value="DUF1759"/>
</dbReference>
<name>A0AAV4MH27_CAEEX</name>
<proteinExistence type="predicted"/>
<dbReference type="PANTHER" id="PTHR22954">
    <property type="entry name" value="RETROVIRAL PROTEASE-RELATED"/>
    <property type="match status" value="1"/>
</dbReference>
<organism evidence="1 2">
    <name type="scientific">Caerostris extrusa</name>
    <name type="common">Bark spider</name>
    <name type="synonym">Caerostris bankana</name>
    <dbReference type="NCBI Taxonomy" id="172846"/>
    <lineage>
        <taxon>Eukaryota</taxon>
        <taxon>Metazoa</taxon>
        <taxon>Ecdysozoa</taxon>
        <taxon>Arthropoda</taxon>
        <taxon>Chelicerata</taxon>
        <taxon>Arachnida</taxon>
        <taxon>Araneae</taxon>
        <taxon>Araneomorphae</taxon>
        <taxon>Entelegynae</taxon>
        <taxon>Araneoidea</taxon>
        <taxon>Araneidae</taxon>
        <taxon>Caerostris</taxon>
    </lineage>
</organism>
<evidence type="ECO:0000313" key="1">
    <source>
        <dbReference type="EMBL" id="GIX71316.1"/>
    </source>
</evidence>
<keyword evidence="2" id="KW-1185">Reference proteome</keyword>
<comment type="caution">
    <text evidence="1">The sequence shown here is derived from an EMBL/GenBank/DDBJ whole genome shotgun (WGS) entry which is preliminary data.</text>
</comment>